<dbReference type="GO" id="GO:0003691">
    <property type="term" value="F:double-stranded telomeric DNA binding"/>
    <property type="evidence" value="ECO:0007669"/>
    <property type="project" value="TreeGrafter"/>
</dbReference>
<dbReference type="GO" id="GO:0006302">
    <property type="term" value="P:double-strand break repair"/>
    <property type="evidence" value="ECO:0007669"/>
    <property type="project" value="TreeGrafter"/>
</dbReference>
<dbReference type="GO" id="GO:0000794">
    <property type="term" value="C:condensed nuclear chromosome"/>
    <property type="evidence" value="ECO:0007669"/>
    <property type="project" value="TreeGrafter"/>
</dbReference>
<dbReference type="GO" id="GO:0000722">
    <property type="term" value="P:telomere maintenance via recombination"/>
    <property type="evidence" value="ECO:0007669"/>
    <property type="project" value="TreeGrafter"/>
</dbReference>
<accession>A0A1X0QL46</accession>
<dbReference type="SUPFAM" id="SSF52540">
    <property type="entry name" value="P-loop containing nucleoside triphosphate hydrolases"/>
    <property type="match status" value="1"/>
</dbReference>
<dbReference type="EMBL" id="LTAI01000013">
    <property type="protein sequence ID" value="ORE00511.1"/>
    <property type="molecule type" value="Genomic_DNA"/>
</dbReference>
<organism evidence="2 3">
    <name type="scientific">Hepatospora eriocheir</name>
    <dbReference type="NCBI Taxonomy" id="1081669"/>
    <lineage>
        <taxon>Eukaryota</taxon>
        <taxon>Fungi</taxon>
        <taxon>Fungi incertae sedis</taxon>
        <taxon>Microsporidia</taxon>
        <taxon>Hepatosporidae</taxon>
        <taxon>Hepatospora</taxon>
    </lineage>
</organism>
<feature type="coiled-coil region" evidence="1">
    <location>
        <begin position="232"/>
        <end position="280"/>
    </location>
</feature>
<proteinExistence type="predicted"/>
<dbReference type="GO" id="GO:0007004">
    <property type="term" value="P:telomere maintenance via telomerase"/>
    <property type="evidence" value="ECO:0007669"/>
    <property type="project" value="TreeGrafter"/>
</dbReference>
<evidence type="ECO:0000313" key="2">
    <source>
        <dbReference type="EMBL" id="ORE00511.1"/>
    </source>
</evidence>
<dbReference type="VEuPathDB" id="MicrosporidiaDB:HERIO_1475"/>
<dbReference type="Gene3D" id="3.40.50.300">
    <property type="entry name" value="P-loop containing nucleotide triphosphate hydrolases"/>
    <property type="match status" value="1"/>
</dbReference>
<reference evidence="2 3" key="1">
    <citation type="journal article" date="2017" name="Environ. Microbiol.">
        <title>Decay of the glycolytic pathway and adaptation to intranuclear parasitism within Enterocytozoonidae microsporidia.</title>
        <authorList>
            <person name="Wiredu Boakye D."/>
            <person name="Jaroenlak P."/>
            <person name="Prachumwat A."/>
            <person name="Williams T.A."/>
            <person name="Bateman K.S."/>
            <person name="Itsathitphaisarn O."/>
            <person name="Sritunyalucksana K."/>
            <person name="Paszkiewicz K.H."/>
            <person name="Moore K.A."/>
            <person name="Stentiford G.D."/>
            <person name="Williams B.A."/>
        </authorList>
    </citation>
    <scope>NUCLEOTIDE SEQUENCE [LARGE SCALE GENOMIC DNA]</scope>
    <source>
        <strain evidence="3">canceri</strain>
    </source>
</reference>
<dbReference type="Proteomes" id="UP000192501">
    <property type="component" value="Unassembled WGS sequence"/>
</dbReference>
<comment type="caution">
    <text evidence="2">The sequence shown here is derived from an EMBL/GenBank/DDBJ whole genome shotgun (WGS) entry which is preliminary data.</text>
</comment>
<keyword evidence="1" id="KW-0175">Coiled coil</keyword>
<sequence length="472" mass="55660">MIDLRKKEEFKLEGYLKEYKVLENIIDKSKENKSNDETIEDIELELDQVQEDIETKKESLNSLQQEILEYEKYIQKRDNEIQNRKICDAKESYNKRLDEIKEMKIDSEIEMIKKEISDHETSYSKKITVLRVKYNESVNHTKQLNIKKESIDELNHKLKTMNFSAECFDDHKFNEVRMNFDTLKDEFINISKNLEKKIEYSKLLEENIKLSKAHMKIKIIKEEIENFDMKEVHKLKQLLKECNCKLENASKAENVLTGEIKQLKLNSKKNQEELKMYKDAVFKYNECFLEMKYLEYAIMDVDKTITALDKSIVEFHGTKLLEINLCLKELWMNTYHGNEIDYIQLKSDLTSKTYNYRIVMYKEGVEMDMRGRCSAGQKMIASILIRLAITDAFCQSTIIALDEPTTNLDSENVESLATTLNTLSKERTNFQIILITHDEDFVSILTRNGLDCYYKIDKTTNKGSQITKVNSY</sequence>
<feature type="coiled-coil region" evidence="1">
    <location>
        <begin position="12"/>
        <end position="110"/>
    </location>
</feature>
<dbReference type="PANTHER" id="PTHR18867:SF12">
    <property type="entry name" value="DNA REPAIR PROTEIN RAD50"/>
    <property type="match status" value="1"/>
</dbReference>
<evidence type="ECO:0000313" key="3">
    <source>
        <dbReference type="Proteomes" id="UP000192501"/>
    </source>
</evidence>
<evidence type="ECO:0000256" key="1">
    <source>
        <dbReference type="SAM" id="Coils"/>
    </source>
</evidence>
<dbReference type="GO" id="GO:0070192">
    <property type="term" value="P:chromosome organization involved in meiotic cell cycle"/>
    <property type="evidence" value="ECO:0007669"/>
    <property type="project" value="TreeGrafter"/>
</dbReference>
<dbReference type="VEuPathDB" id="MicrosporidiaDB:A0H76_345"/>
<gene>
    <name evidence="2" type="primary">RAD50</name>
    <name evidence="2" type="ORF">A0H76_345</name>
</gene>
<dbReference type="PANTHER" id="PTHR18867">
    <property type="entry name" value="RAD50"/>
    <property type="match status" value="1"/>
</dbReference>
<name>A0A1X0QL46_9MICR</name>
<dbReference type="GO" id="GO:0030870">
    <property type="term" value="C:Mre11 complex"/>
    <property type="evidence" value="ECO:0007669"/>
    <property type="project" value="TreeGrafter"/>
</dbReference>
<dbReference type="InterPro" id="IPR027417">
    <property type="entry name" value="P-loop_NTPase"/>
</dbReference>
<dbReference type="GO" id="GO:0043047">
    <property type="term" value="F:single-stranded telomeric DNA binding"/>
    <property type="evidence" value="ECO:0007669"/>
    <property type="project" value="TreeGrafter"/>
</dbReference>
<protein>
    <submittedName>
        <fullName evidence="2">RAD50</fullName>
    </submittedName>
</protein>
<dbReference type="AlphaFoldDB" id="A0A1X0QL46"/>
<dbReference type="GO" id="GO:0051880">
    <property type="term" value="F:G-quadruplex DNA binding"/>
    <property type="evidence" value="ECO:0007669"/>
    <property type="project" value="TreeGrafter"/>
</dbReference>